<sequence>MRNHSPDDFTIYRAGAVCILHDSAFQNRCLPNADRLHKSVELDVLGRSYQRDIIPSFFEIKKRMIGVRMDRSELIVTLGFEGRLSEPYPCQGSQRLVGIRTQQFPQKRGLRNHVAYVEDSSTSQMPIGFNQTKRHLIRHFPLFDVDSRSHPLHPSNFLYGTCGISYDPL</sequence>
<dbReference type="Proteomes" id="UP000075886">
    <property type="component" value="Unassembled WGS sequence"/>
</dbReference>
<reference evidence="2" key="1">
    <citation type="submission" date="2014-01" db="EMBL/GenBank/DDBJ databases">
        <title>The Genome Sequence of Anopheles farauti FAR1 (V2).</title>
        <authorList>
            <consortium name="The Broad Institute Genomics Platform"/>
            <person name="Neafsey D.E."/>
            <person name="Besansky N."/>
            <person name="Howell P."/>
            <person name="Walton C."/>
            <person name="Young S.K."/>
            <person name="Zeng Q."/>
            <person name="Gargeya S."/>
            <person name="Fitzgerald M."/>
            <person name="Haas B."/>
            <person name="Abouelleil A."/>
            <person name="Allen A.W."/>
            <person name="Alvarado L."/>
            <person name="Arachchi H.M."/>
            <person name="Berlin A.M."/>
            <person name="Chapman S.B."/>
            <person name="Gainer-Dewar J."/>
            <person name="Goldberg J."/>
            <person name="Griggs A."/>
            <person name="Gujja S."/>
            <person name="Hansen M."/>
            <person name="Howarth C."/>
            <person name="Imamovic A."/>
            <person name="Ireland A."/>
            <person name="Larimer J."/>
            <person name="McCowan C."/>
            <person name="Murphy C."/>
            <person name="Pearson M."/>
            <person name="Poon T.W."/>
            <person name="Priest M."/>
            <person name="Roberts A."/>
            <person name="Saif S."/>
            <person name="Shea T."/>
            <person name="Sisk P."/>
            <person name="Sykes S."/>
            <person name="Wortman J."/>
            <person name="Nusbaum C."/>
            <person name="Birren B."/>
        </authorList>
    </citation>
    <scope>NUCLEOTIDE SEQUENCE [LARGE SCALE GENOMIC DNA]</scope>
    <source>
        <strain evidence="2">FAR1</strain>
    </source>
</reference>
<protein>
    <submittedName>
        <fullName evidence="1">Uncharacterized protein</fullName>
    </submittedName>
</protein>
<name>A0A182Q755_9DIPT</name>
<evidence type="ECO:0000313" key="2">
    <source>
        <dbReference type="Proteomes" id="UP000075886"/>
    </source>
</evidence>
<evidence type="ECO:0000313" key="1">
    <source>
        <dbReference type="EnsemblMetazoa" id="AFAF004397-PA"/>
    </source>
</evidence>
<reference evidence="1" key="2">
    <citation type="submission" date="2020-05" db="UniProtKB">
        <authorList>
            <consortium name="EnsemblMetazoa"/>
        </authorList>
    </citation>
    <scope>IDENTIFICATION</scope>
    <source>
        <strain evidence="1">FAR1</strain>
    </source>
</reference>
<accession>A0A182Q755</accession>
<organism evidence="1 2">
    <name type="scientific">Anopheles farauti</name>
    <dbReference type="NCBI Taxonomy" id="69004"/>
    <lineage>
        <taxon>Eukaryota</taxon>
        <taxon>Metazoa</taxon>
        <taxon>Ecdysozoa</taxon>
        <taxon>Arthropoda</taxon>
        <taxon>Hexapoda</taxon>
        <taxon>Insecta</taxon>
        <taxon>Pterygota</taxon>
        <taxon>Neoptera</taxon>
        <taxon>Endopterygota</taxon>
        <taxon>Diptera</taxon>
        <taxon>Nematocera</taxon>
        <taxon>Culicoidea</taxon>
        <taxon>Culicidae</taxon>
        <taxon>Anophelinae</taxon>
        <taxon>Anopheles</taxon>
    </lineage>
</organism>
<dbReference type="AlphaFoldDB" id="A0A182Q755"/>
<dbReference type="EnsemblMetazoa" id="AFAF004397-RA">
    <property type="protein sequence ID" value="AFAF004397-PA"/>
    <property type="gene ID" value="AFAF004397"/>
</dbReference>
<proteinExistence type="predicted"/>
<keyword evidence="2" id="KW-1185">Reference proteome</keyword>
<dbReference type="EMBL" id="AXCN02001749">
    <property type="status" value="NOT_ANNOTATED_CDS"/>
    <property type="molecule type" value="Genomic_DNA"/>
</dbReference>
<dbReference type="VEuPathDB" id="VectorBase:AFAF004397"/>